<dbReference type="Proteomes" id="UP000195447">
    <property type="component" value="Unassembled WGS sequence"/>
</dbReference>
<accession>A0A1Y4LZL4</accession>
<dbReference type="Gene3D" id="1.10.287.1060">
    <property type="entry name" value="ESAT-6-like"/>
    <property type="match status" value="1"/>
</dbReference>
<dbReference type="InterPro" id="IPR036689">
    <property type="entry name" value="ESAT-6-like_sf"/>
</dbReference>
<evidence type="ECO:0000313" key="2">
    <source>
        <dbReference type="Proteomes" id="UP000195447"/>
    </source>
</evidence>
<dbReference type="SUPFAM" id="SSF140453">
    <property type="entry name" value="EsxAB dimer-like"/>
    <property type="match status" value="1"/>
</dbReference>
<sequence>MNNVQISSDDVLQYANQLSMMEQEILQIFQEIKSKMTYVETIWSSPASKNLMNQFQRMYPVFDQYVQALGEYALYLNQTASSYAENEANLTAAMSANG</sequence>
<evidence type="ECO:0000313" key="1">
    <source>
        <dbReference type="EMBL" id="OUP61340.1"/>
    </source>
</evidence>
<reference evidence="2" key="1">
    <citation type="submission" date="2017-04" db="EMBL/GenBank/DDBJ databases">
        <title>Function of individual gut microbiota members based on whole genome sequencing of pure cultures obtained from chicken caecum.</title>
        <authorList>
            <person name="Medvecky M."/>
            <person name="Cejkova D."/>
            <person name="Polansky O."/>
            <person name="Karasova D."/>
            <person name="Kubasova T."/>
            <person name="Cizek A."/>
            <person name="Rychlik I."/>
        </authorList>
    </citation>
    <scope>NUCLEOTIDE SEQUENCE [LARGE SCALE GENOMIC DNA]</scope>
    <source>
        <strain evidence="2">An178</strain>
    </source>
</reference>
<organism evidence="1 2">
    <name type="scientific">Faecalitalea cylindroides</name>
    <dbReference type="NCBI Taxonomy" id="39483"/>
    <lineage>
        <taxon>Bacteria</taxon>
        <taxon>Bacillati</taxon>
        <taxon>Bacillota</taxon>
        <taxon>Erysipelotrichia</taxon>
        <taxon>Erysipelotrichales</taxon>
        <taxon>Erysipelotrichaceae</taxon>
        <taxon>Faecalitalea</taxon>
    </lineage>
</organism>
<name>A0A1Y4LZL4_9FIRM</name>
<gene>
    <name evidence="1" type="ORF">B5F14_03240</name>
</gene>
<keyword evidence="2" id="KW-1185">Reference proteome</keyword>
<protein>
    <submittedName>
        <fullName evidence="1">Uncharacterized protein</fullName>
    </submittedName>
</protein>
<dbReference type="RefSeq" id="WP_087158343.1">
    <property type="nucleotide sequence ID" value="NZ_CALVGX010000001.1"/>
</dbReference>
<dbReference type="Pfam" id="PF06013">
    <property type="entry name" value="WXG100"/>
    <property type="match status" value="1"/>
</dbReference>
<comment type="caution">
    <text evidence="1">The sequence shown here is derived from an EMBL/GenBank/DDBJ whole genome shotgun (WGS) entry which is preliminary data.</text>
</comment>
<proteinExistence type="predicted"/>
<dbReference type="GeneID" id="79877229"/>
<dbReference type="AlphaFoldDB" id="A0A1Y4LZL4"/>
<dbReference type="EMBL" id="NFKM01000004">
    <property type="protein sequence ID" value="OUP61340.1"/>
    <property type="molecule type" value="Genomic_DNA"/>
</dbReference>
<dbReference type="InterPro" id="IPR010310">
    <property type="entry name" value="T7SS_ESAT-6-like"/>
</dbReference>